<dbReference type="PROSITE" id="PS50005">
    <property type="entry name" value="TPR"/>
    <property type="match status" value="1"/>
</dbReference>
<proteinExistence type="predicted"/>
<evidence type="ECO:0000256" key="1">
    <source>
        <dbReference type="PROSITE-ProRule" id="PRU00339"/>
    </source>
</evidence>
<evidence type="ECO:0000256" key="2">
    <source>
        <dbReference type="SAM" id="Coils"/>
    </source>
</evidence>
<sequence>MKKYLSILIFCIVIFTGCSSRLADKAIEQGKLELSNKEYDKAVASFQLALDEDSNNKEAKELKDIIDGYLKAKKAYDNNNLDESKKLVEGINEKYMNLSIKDDIDKLKADIKDAQQTIAEINQSIEKLNILVNDKKYDEAKALSQELNGKHLSDEQRGKLAEIVKRMNDELAKIEADKKAEEEQKKKEFTVEKAIQYAIKKYGNNPDIAYAYDPQIRYENGKKYFSIIAKSKSMMANGGSGTLFRAKVFEDGTVVEI</sequence>
<protein>
    <recommendedName>
        <fullName evidence="5">Lipoprotein</fullName>
    </recommendedName>
</protein>
<feature type="coiled-coil region" evidence="2">
    <location>
        <begin position="97"/>
        <end position="131"/>
    </location>
</feature>
<dbReference type="PROSITE" id="PS51257">
    <property type="entry name" value="PROKAR_LIPOPROTEIN"/>
    <property type="match status" value="1"/>
</dbReference>
<comment type="caution">
    <text evidence="3">The sequence shown here is derived from an EMBL/GenBank/DDBJ whole genome shotgun (WGS) entry which is preliminary data.</text>
</comment>
<reference evidence="3" key="1">
    <citation type="submission" date="2021-03" db="EMBL/GenBank/DDBJ databases">
        <title>Taxonomic study of Clostridium polyendosporum from meadow-gley soil under rice.</title>
        <authorList>
            <person name="Kobayashi H."/>
            <person name="Tanizawa Y."/>
            <person name="Yagura M."/>
        </authorList>
    </citation>
    <scope>NUCLEOTIDE SEQUENCE</scope>
    <source>
        <strain evidence="3">JCM 30710</strain>
    </source>
</reference>
<evidence type="ECO:0000313" key="4">
    <source>
        <dbReference type="Proteomes" id="UP000679179"/>
    </source>
</evidence>
<name>A0A919S142_9CLOT</name>
<dbReference type="InterPro" id="IPR019734">
    <property type="entry name" value="TPR_rpt"/>
</dbReference>
<dbReference type="EMBL" id="BOPZ01000016">
    <property type="protein sequence ID" value="GIM29366.1"/>
    <property type="molecule type" value="Genomic_DNA"/>
</dbReference>
<keyword evidence="2" id="KW-0175">Coiled coil</keyword>
<dbReference type="Proteomes" id="UP000679179">
    <property type="component" value="Unassembled WGS sequence"/>
</dbReference>
<accession>A0A919S142</accession>
<keyword evidence="4" id="KW-1185">Reference proteome</keyword>
<feature type="coiled-coil region" evidence="2">
    <location>
        <begin position="157"/>
        <end position="184"/>
    </location>
</feature>
<organism evidence="3 4">
    <name type="scientific">Clostridium polyendosporum</name>
    <dbReference type="NCBI Taxonomy" id="69208"/>
    <lineage>
        <taxon>Bacteria</taxon>
        <taxon>Bacillati</taxon>
        <taxon>Bacillota</taxon>
        <taxon>Clostridia</taxon>
        <taxon>Eubacteriales</taxon>
        <taxon>Clostridiaceae</taxon>
        <taxon>Clostridium</taxon>
    </lineage>
</organism>
<feature type="repeat" description="TPR" evidence="1">
    <location>
        <begin position="23"/>
        <end position="56"/>
    </location>
</feature>
<dbReference type="RefSeq" id="WP_212904064.1">
    <property type="nucleotide sequence ID" value="NZ_BOPZ01000016.1"/>
</dbReference>
<dbReference type="AlphaFoldDB" id="A0A919S142"/>
<evidence type="ECO:0000313" key="3">
    <source>
        <dbReference type="EMBL" id="GIM29366.1"/>
    </source>
</evidence>
<evidence type="ECO:0008006" key="5">
    <source>
        <dbReference type="Google" id="ProtNLM"/>
    </source>
</evidence>
<gene>
    <name evidence="3" type="ORF">CPJCM30710_20320</name>
</gene>
<keyword evidence="1" id="KW-0802">TPR repeat</keyword>